<evidence type="ECO:0000313" key="13">
    <source>
        <dbReference type="EMBL" id="AYV88985.1"/>
    </source>
</evidence>
<keyword evidence="4" id="KW-0325">Glycoprotein</keyword>
<evidence type="ECO:0000256" key="1">
    <source>
        <dbReference type="ARBA" id="ARBA00009809"/>
    </source>
</evidence>
<dbReference type="EMBL" id="MH990438">
    <property type="protein sequence ID" value="AYV88985.1"/>
    <property type="molecule type" value="mRNA"/>
</dbReference>
<sequence>MIPQRIAQVFLYVCLFTLTLTAKVDRKFEIDNVNNCFLKDGEPFRYVAGCFHYFRAPHQYWTDRLTKLRAGGLNAIQTYIEWGSHEPREGEYNFEGDLNITDFFEKAQEADLLVVLRIGPYVCAERDFGGLPWWLLQYNVKLRSNDAIYMNYVEKWFDVLLPKIKPYLYKNGGPIITIQIENEYGAFGTCDFEYTSRLRDIVHSALGKDVILFTTDQPNHDGLRCAVIDQTLATIDFGTGQEPSRVFGILRDHRASGPLVNSEFYPGWLDRWGEPHQKRSTSDVTYWLDKILAYNASVAFYMFYGGTSFGFNSGANFESGVYKPQITSYDYDSPLNEAGDTTDKYDAIKKVISKYLPVPEIQIKKSSDKIKFGPVKLELTAAFPQLFTSSWKSKSATDPQAFEYLGARNGLVLYSTKIDFKPTSPSTLTMANLRDRAYIYVDKVYQGYIGRQEKSLVIPIRAKKGSILDIVVENQGRINYDQQIAEHKGIFGDVSLGSKVLKNWNHIYLEDWEDFVTKGYDLKVKGSLEEVKNLGQSLTPAVLKGQFTLAADVKPADTFLNPSNLTKGFVYLNGKCLGRYWPANGPQVTLYVPGVWLKGYPESNELVVVELEDTPCLTDGKCSINFDDTPQIDAPVPDNF</sequence>
<dbReference type="Pfam" id="PF21317">
    <property type="entry name" value="BetaGal_ABD_1"/>
    <property type="match status" value="1"/>
</dbReference>
<evidence type="ECO:0000256" key="8">
    <source>
        <dbReference type="RuleBase" id="RU003679"/>
    </source>
</evidence>
<dbReference type="SUPFAM" id="SSF49785">
    <property type="entry name" value="Galactose-binding domain-like"/>
    <property type="match status" value="1"/>
</dbReference>
<dbReference type="PANTHER" id="PTHR23421">
    <property type="entry name" value="BETA-GALACTOSIDASE RELATED"/>
    <property type="match status" value="1"/>
</dbReference>
<dbReference type="Gene3D" id="2.60.120.260">
    <property type="entry name" value="Galactose-binding domain-like"/>
    <property type="match status" value="2"/>
</dbReference>
<dbReference type="InterPro" id="IPR031330">
    <property type="entry name" value="Gly_Hdrlase_35_cat"/>
</dbReference>
<dbReference type="InterPro" id="IPR048913">
    <property type="entry name" value="BetaGal_gal-bd"/>
</dbReference>
<dbReference type="EC" id="3.2.1.23" evidence="7"/>
<dbReference type="GO" id="GO:0005975">
    <property type="term" value="P:carbohydrate metabolic process"/>
    <property type="evidence" value="ECO:0007669"/>
    <property type="project" value="InterPro"/>
</dbReference>
<evidence type="ECO:0000256" key="2">
    <source>
        <dbReference type="ARBA" id="ARBA00022729"/>
    </source>
</evidence>
<dbReference type="Gene3D" id="3.20.20.80">
    <property type="entry name" value="Glycosidases"/>
    <property type="match status" value="1"/>
</dbReference>
<dbReference type="GO" id="GO:0004565">
    <property type="term" value="F:beta-galactosidase activity"/>
    <property type="evidence" value="ECO:0007669"/>
    <property type="project" value="UniProtKB-EC"/>
</dbReference>
<comment type="catalytic activity">
    <reaction evidence="7">
        <text>Hydrolysis of terminal non-reducing beta-D-galactose residues in beta-D-galactosides.</text>
        <dbReference type="EC" id="3.2.1.23"/>
    </reaction>
</comment>
<evidence type="ECO:0000259" key="11">
    <source>
        <dbReference type="Pfam" id="PF21317"/>
    </source>
</evidence>
<organism evidence="13">
    <name type="scientific">Tetranychus truncatus</name>
    <dbReference type="NCBI Taxonomy" id="93132"/>
    <lineage>
        <taxon>Eukaryota</taxon>
        <taxon>Metazoa</taxon>
        <taxon>Ecdysozoa</taxon>
        <taxon>Arthropoda</taxon>
        <taxon>Chelicerata</taxon>
        <taxon>Arachnida</taxon>
        <taxon>Acari</taxon>
        <taxon>Acariformes</taxon>
        <taxon>Trombidiformes</taxon>
        <taxon>Prostigmata</taxon>
        <taxon>Eleutherengona</taxon>
        <taxon>Raphignathae</taxon>
        <taxon>Tetranychoidea</taxon>
        <taxon>Tetranychidae</taxon>
        <taxon>Tetranychus</taxon>
    </lineage>
</organism>
<dbReference type="InterPro" id="IPR017853">
    <property type="entry name" value="GH"/>
</dbReference>
<accession>A0A3G5AP71</accession>
<dbReference type="InterPro" id="IPR048912">
    <property type="entry name" value="BetaGal1-like_ABD1"/>
</dbReference>
<feature type="signal peptide" evidence="9">
    <location>
        <begin position="1"/>
        <end position="21"/>
    </location>
</feature>
<comment type="similarity">
    <text evidence="1 8">Belongs to the glycosyl hydrolase 35 family.</text>
</comment>
<feature type="chain" id="PRO_5018043259" description="Beta-galactosidase" evidence="9">
    <location>
        <begin position="22"/>
        <end position="640"/>
    </location>
</feature>
<dbReference type="AlphaFoldDB" id="A0A3G5AP71"/>
<feature type="domain" description="Glycoside hydrolase 35 catalytic" evidence="10">
    <location>
        <begin position="37"/>
        <end position="354"/>
    </location>
</feature>
<evidence type="ECO:0000256" key="9">
    <source>
        <dbReference type="SAM" id="SignalP"/>
    </source>
</evidence>
<name>A0A3G5AP71_9ACAR</name>
<evidence type="ECO:0000256" key="4">
    <source>
        <dbReference type="ARBA" id="ARBA00023180"/>
    </source>
</evidence>
<dbReference type="FunFam" id="3.20.20.80:FF:000017">
    <property type="entry name" value="Beta-galactosidase"/>
    <property type="match status" value="1"/>
</dbReference>
<dbReference type="PIRSF" id="PIRSF006336">
    <property type="entry name" value="B-gal"/>
    <property type="match status" value="1"/>
</dbReference>
<evidence type="ECO:0000256" key="5">
    <source>
        <dbReference type="ARBA" id="ARBA00023295"/>
    </source>
</evidence>
<proteinExistence type="evidence at transcript level"/>
<dbReference type="SUPFAM" id="SSF51445">
    <property type="entry name" value="(Trans)glycosidases"/>
    <property type="match status" value="1"/>
</dbReference>
<reference evidence="13" key="1">
    <citation type="submission" date="2018-09" db="EMBL/GenBank/DDBJ databases">
        <title>Comparative analyses of salivary proteins from the facultative symbiont-infected and uninfected Tetranychus truncatus.</title>
        <authorList>
            <person name="Zhu Y.-X."/>
            <person name="Huang H.-J."/>
            <person name="Hong X.-Y."/>
        </authorList>
    </citation>
    <scope>NUCLEOTIDE SEQUENCE</scope>
</reference>
<dbReference type="PRINTS" id="PR00742">
    <property type="entry name" value="GLHYDRLASE35"/>
</dbReference>
<keyword evidence="5 7" id="KW-0326">Glycosidase</keyword>
<dbReference type="InterPro" id="IPR001944">
    <property type="entry name" value="Glycoside_Hdrlase_35"/>
</dbReference>
<protein>
    <recommendedName>
        <fullName evidence="7">Beta-galactosidase</fullName>
        <ecNumber evidence="7">3.2.1.23</ecNumber>
    </recommendedName>
</protein>
<dbReference type="PROSITE" id="PS01182">
    <property type="entry name" value="GLYCOSYL_HYDROL_F35"/>
    <property type="match status" value="1"/>
</dbReference>
<dbReference type="InterPro" id="IPR008979">
    <property type="entry name" value="Galactose-bd-like_sf"/>
</dbReference>
<evidence type="ECO:0000259" key="12">
    <source>
        <dbReference type="Pfam" id="PF21467"/>
    </source>
</evidence>
<feature type="domain" description="Beta-galactosidase galactose-binding" evidence="12">
    <location>
        <begin position="541"/>
        <end position="598"/>
    </location>
</feature>
<evidence type="ECO:0000256" key="3">
    <source>
        <dbReference type="ARBA" id="ARBA00022801"/>
    </source>
</evidence>
<feature type="domain" description="Beta-galactosidase 1-like first all-beta" evidence="11">
    <location>
        <begin position="399"/>
        <end position="509"/>
    </location>
</feature>
<keyword evidence="3 7" id="KW-0378">Hydrolase</keyword>
<evidence type="ECO:0000256" key="7">
    <source>
        <dbReference type="RuleBase" id="RU000675"/>
    </source>
</evidence>
<dbReference type="InterPro" id="IPR026283">
    <property type="entry name" value="B-gal_1-like"/>
</dbReference>
<feature type="active site" description="Proton donor" evidence="6">
    <location>
        <position position="183"/>
    </location>
</feature>
<evidence type="ECO:0000256" key="6">
    <source>
        <dbReference type="PIRSR" id="PIRSR006336-1"/>
    </source>
</evidence>
<evidence type="ECO:0000259" key="10">
    <source>
        <dbReference type="Pfam" id="PF01301"/>
    </source>
</evidence>
<keyword evidence="2 9" id="KW-0732">Signal</keyword>
<dbReference type="InterPro" id="IPR019801">
    <property type="entry name" value="Glyco_hydro_35_CS"/>
</dbReference>
<feature type="active site" description="Nucleophile" evidence="6">
    <location>
        <position position="263"/>
    </location>
</feature>
<dbReference type="Pfam" id="PF21467">
    <property type="entry name" value="BetaGal_gal-bd"/>
    <property type="match status" value="1"/>
</dbReference>
<dbReference type="Pfam" id="PF01301">
    <property type="entry name" value="Glyco_hydro_35"/>
    <property type="match status" value="1"/>
</dbReference>